<feature type="transmembrane region" description="Helical" evidence="8">
    <location>
        <begin position="6"/>
        <end position="22"/>
    </location>
</feature>
<keyword evidence="6 8" id="KW-1133">Transmembrane helix</keyword>
<feature type="transmembrane region" description="Helical" evidence="8">
    <location>
        <begin position="290"/>
        <end position="310"/>
    </location>
</feature>
<evidence type="ECO:0000256" key="1">
    <source>
        <dbReference type="ARBA" id="ARBA00004651"/>
    </source>
</evidence>
<gene>
    <name evidence="9" type="ORF">BXY53_2284</name>
</gene>
<keyword evidence="10" id="KW-1185">Reference proteome</keyword>
<feature type="transmembrane region" description="Helical" evidence="8">
    <location>
        <begin position="257"/>
        <end position="278"/>
    </location>
</feature>
<dbReference type="EMBL" id="QXDF01000002">
    <property type="protein sequence ID" value="RIA47717.1"/>
    <property type="molecule type" value="Genomic_DNA"/>
</dbReference>
<protein>
    <recommendedName>
        <fullName evidence="11">Permease</fullName>
    </recommendedName>
</protein>
<evidence type="ECO:0000256" key="3">
    <source>
        <dbReference type="ARBA" id="ARBA00022448"/>
    </source>
</evidence>
<evidence type="ECO:0000256" key="4">
    <source>
        <dbReference type="ARBA" id="ARBA00022475"/>
    </source>
</evidence>
<dbReference type="InterPro" id="IPR004776">
    <property type="entry name" value="Mem_transp_PIN-like"/>
</dbReference>
<accession>A0A397PKP2</accession>
<evidence type="ECO:0000256" key="2">
    <source>
        <dbReference type="ARBA" id="ARBA00010145"/>
    </source>
</evidence>
<proteinExistence type="inferred from homology"/>
<comment type="similarity">
    <text evidence="2">Belongs to the auxin efflux carrier (TC 2.A.69) family.</text>
</comment>
<evidence type="ECO:0000256" key="8">
    <source>
        <dbReference type="SAM" id="Phobius"/>
    </source>
</evidence>
<dbReference type="Pfam" id="PF03547">
    <property type="entry name" value="Mem_trans"/>
    <property type="match status" value="1"/>
</dbReference>
<feature type="transmembrane region" description="Helical" evidence="8">
    <location>
        <begin position="229"/>
        <end position="251"/>
    </location>
</feature>
<feature type="transmembrane region" description="Helical" evidence="8">
    <location>
        <begin position="164"/>
        <end position="184"/>
    </location>
</feature>
<sequence length="313" mass="33259">MTTIISTIAPVFLVILAGFAFARSGLMSRTAETGLMEFVLRVGIPALLFRTMVDARPPGGETLRLWGVYFGALVAIWLLSALVTHFLLRRPKEDQPMVGMSACFGNIVLLGIPIVLATYGPEAATPVAVITSIHTALLWLAATLHVETVSEHGRTTTRTLLRELAVNLLTNPIILAILAGTLWRQTGIGLGMAPRAMFDLLAQAGVPCALFALGLSLRDFSIRGQVPTLTALLLLKLVLFPLLVWVLAFRVVPLDPLWAGVAVLFAACPTGVNAFILAKQYGRVINSTSGAVALGTALSVGTMTAILLLISPS</sequence>
<feature type="transmembrane region" description="Helical" evidence="8">
    <location>
        <begin position="65"/>
        <end position="88"/>
    </location>
</feature>
<dbReference type="Proteomes" id="UP000266273">
    <property type="component" value="Unassembled WGS sequence"/>
</dbReference>
<dbReference type="RefSeq" id="WP_119062078.1">
    <property type="nucleotide sequence ID" value="NZ_QXDF01000002.1"/>
</dbReference>
<evidence type="ECO:0000256" key="6">
    <source>
        <dbReference type="ARBA" id="ARBA00022989"/>
    </source>
</evidence>
<comment type="caution">
    <text evidence="9">The sequence shown here is derived from an EMBL/GenBank/DDBJ whole genome shotgun (WGS) entry which is preliminary data.</text>
</comment>
<evidence type="ECO:0000256" key="7">
    <source>
        <dbReference type="ARBA" id="ARBA00023136"/>
    </source>
</evidence>
<dbReference type="AlphaFoldDB" id="A0A397PKP2"/>
<reference evidence="9 10" key="1">
    <citation type="submission" date="2018-08" db="EMBL/GenBank/DDBJ databases">
        <title>Genomic Encyclopedia of Archaeal and Bacterial Type Strains, Phase II (KMG-II): from individual species to whole genera.</title>
        <authorList>
            <person name="Goeker M."/>
        </authorList>
    </citation>
    <scope>NUCLEOTIDE SEQUENCE [LARGE SCALE GENOMIC DNA]</scope>
    <source>
        <strain evidence="9 10">DSM 5002</strain>
    </source>
</reference>
<keyword evidence="7 8" id="KW-0472">Membrane</keyword>
<feature type="transmembrane region" description="Helical" evidence="8">
    <location>
        <begin position="97"/>
        <end position="117"/>
    </location>
</feature>
<dbReference type="PANTHER" id="PTHR36838">
    <property type="entry name" value="AUXIN EFFLUX CARRIER FAMILY PROTEIN"/>
    <property type="match status" value="1"/>
</dbReference>
<keyword evidence="4" id="KW-1003">Cell membrane</keyword>
<keyword evidence="3" id="KW-0813">Transport</keyword>
<dbReference type="InterPro" id="IPR038770">
    <property type="entry name" value="Na+/solute_symporter_sf"/>
</dbReference>
<evidence type="ECO:0000313" key="9">
    <source>
        <dbReference type="EMBL" id="RIA47717.1"/>
    </source>
</evidence>
<dbReference type="GO" id="GO:0005886">
    <property type="term" value="C:plasma membrane"/>
    <property type="evidence" value="ECO:0007669"/>
    <property type="project" value="UniProtKB-SubCell"/>
</dbReference>
<dbReference type="Gene3D" id="1.20.1530.20">
    <property type="match status" value="1"/>
</dbReference>
<evidence type="ECO:0000256" key="5">
    <source>
        <dbReference type="ARBA" id="ARBA00022692"/>
    </source>
</evidence>
<name>A0A397PKP2_9HYPH</name>
<dbReference type="GO" id="GO:0055085">
    <property type="term" value="P:transmembrane transport"/>
    <property type="evidence" value="ECO:0007669"/>
    <property type="project" value="InterPro"/>
</dbReference>
<feature type="transmembrane region" description="Helical" evidence="8">
    <location>
        <begin position="196"/>
        <end position="217"/>
    </location>
</feature>
<evidence type="ECO:0008006" key="11">
    <source>
        <dbReference type="Google" id="ProtNLM"/>
    </source>
</evidence>
<comment type="subcellular location">
    <subcellularLocation>
        <location evidence="1">Cell membrane</location>
        <topology evidence="1">Multi-pass membrane protein</topology>
    </subcellularLocation>
</comment>
<dbReference type="OrthoDB" id="7329340at2"/>
<dbReference type="PANTHER" id="PTHR36838:SF3">
    <property type="entry name" value="TRANSPORTER AUXIN EFFLUX CARRIER EC FAMILY"/>
    <property type="match status" value="1"/>
</dbReference>
<evidence type="ECO:0000313" key="10">
    <source>
        <dbReference type="Proteomes" id="UP000266273"/>
    </source>
</evidence>
<keyword evidence="5 8" id="KW-0812">Transmembrane</keyword>
<organism evidence="9 10">
    <name type="scientific">Dichotomicrobium thermohalophilum</name>
    <dbReference type="NCBI Taxonomy" id="933063"/>
    <lineage>
        <taxon>Bacteria</taxon>
        <taxon>Pseudomonadati</taxon>
        <taxon>Pseudomonadota</taxon>
        <taxon>Alphaproteobacteria</taxon>
        <taxon>Hyphomicrobiales</taxon>
        <taxon>Hyphomicrobiaceae</taxon>
        <taxon>Dichotomicrobium</taxon>
    </lineage>
</organism>